<sequence length="308" mass="33865">MYIVPISPFHIQLLPPPHLLCLLLPLPLLLRPRPHLLLHPFRPRLPLNYASNYLPYLLPLCLRRVVYLDSNLLLVDDIAKLSATPLSSSIVLAVLEYCSTNFTSYFTPTFWSNPALSFTFFDRRPCYFNTGVMVIDLQRWCADGYTVKIEEWMELQKRMRIYELGSLPPFLLVFAGNIAPWITGGTSTASAVTIFGAYAGICIPGRSASCIGVGRGSPGLVHLLKCSGSSPPCLLSQSTKTCLHSPLSRAKSSTGFIEFGFGLFAVPHLSGESGFGSIGRSAAAIGRVLGEFGFGFFDHSLPVVFWDQ</sequence>
<dbReference type="PANTHER" id="PTHR13778:SF13">
    <property type="entry name" value="GALACTURONOSYLTRANSFERASE-LIKE 3-RELATED"/>
    <property type="match status" value="1"/>
</dbReference>
<dbReference type="EMBL" id="JBBNAG010000007">
    <property type="protein sequence ID" value="KAK9118557.1"/>
    <property type="molecule type" value="Genomic_DNA"/>
</dbReference>
<evidence type="ECO:0000256" key="2">
    <source>
        <dbReference type="ARBA" id="ARBA00006351"/>
    </source>
</evidence>
<dbReference type="EC" id="2.4.1.-" evidence="5"/>
<gene>
    <name evidence="6" type="ORF">Scep_016650</name>
</gene>
<dbReference type="InterPro" id="IPR050748">
    <property type="entry name" value="Glycosyltrans_8_dom-fam"/>
</dbReference>
<evidence type="ECO:0000256" key="1">
    <source>
        <dbReference type="ARBA" id="ARBA00004877"/>
    </source>
</evidence>
<comment type="pathway">
    <text evidence="1">Glycan metabolism; pectin biosynthesis.</text>
</comment>
<dbReference type="InterPro" id="IPR002495">
    <property type="entry name" value="Glyco_trans_8"/>
</dbReference>
<evidence type="ECO:0000256" key="3">
    <source>
        <dbReference type="ARBA" id="ARBA00022676"/>
    </source>
</evidence>
<evidence type="ECO:0000313" key="7">
    <source>
        <dbReference type="Proteomes" id="UP001419268"/>
    </source>
</evidence>
<dbReference type="Gene3D" id="3.90.550.10">
    <property type="entry name" value="Spore Coat Polysaccharide Biosynthesis Protein SpsA, Chain A"/>
    <property type="match status" value="1"/>
</dbReference>
<protein>
    <recommendedName>
        <fullName evidence="5">Hexosyltransferase</fullName>
        <ecNumber evidence="5">2.4.1.-</ecNumber>
    </recommendedName>
</protein>
<proteinExistence type="inferred from homology"/>
<dbReference type="GO" id="GO:0016757">
    <property type="term" value="F:glycosyltransferase activity"/>
    <property type="evidence" value="ECO:0007669"/>
    <property type="project" value="UniProtKB-KW"/>
</dbReference>
<keyword evidence="4" id="KW-0808">Transferase</keyword>
<dbReference type="AlphaFoldDB" id="A0AAP0IN78"/>
<dbReference type="Proteomes" id="UP001419268">
    <property type="component" value="Unassembled WGS sequence"/>
</dbReference>
<comment type="similarity">
    <text evidence="2 5">Belongs to the glycosyltransferase 8 family.</text>
</comment>
<dbReference type="Pfam" id="PF01501">
    <property type="entry name" value="Glyco_transf_8"/>
    <property type="match status" value="1"/>
</dbReference>
<accession>A0AAP0IN78</accession>
<evidence type="ECO:0000313" key="6">
    <source>
        <dbReference type="EMBL" id="KAK9118557.1"/>
    </source>
</evidence>
<dbReference type="SUPFAM" id="SSF53448">
    <property type="entry name" value="Nucleotide-diphospho-sugar transferases"/>
    <property type="match status" value="1"/>
</dbReference>
<name>A0AAP0IN78_9MAGN</name>
<dbReference type="GO" id="GO:0005794">
    <property type="term" value="C:Golgi apparatus"/>
    <property type="evidence" value="ECO:0007669"/>
    <property type="project" value="TreeGrafter"/>
</dbReference>
<comment type="caution">
    <text evidence="6">The sequence shown here is derived from an EMBL/GenBank/DDBJ whole genome shotgun (WGS) entry which is preliminary data.</text>
</comment>
<evidence type="ECO:0000256" key="4">
    <source>
        <dbReference type="ARBA" id="ARBA00022679"/>
    </source>
</evidence>
<organism evidence="6 7">
    <name type="scientific">Stephania cephalantha</name>
    <dbReference type="NCBI Taxonomy" id="152367"/>
    <lineage>
        <taxon>Eukaryota</taxon>
        <taxon>Viridiplantae</taxon>
        <taxon>Streptophyta</taxon>
        <taxon>Embryophyta</taxon>
        <taxon>Tracheophyta</taxon>
        <taxon>Spermatophyta</taxon>
        <taxon>Magnoliopsida</taxon>
        <taxon>Ranunculales</taxon>
        <taxon>Menispermaceae</taxon>
        <taxon>Menispermoideae</taxon>
        <taxon>Cissampelideae</taxon>
        <taxon>Stephania</taxon>
    </lineage>
</organism>
<dbReference type="PANTHER" id="PTHR13778">
    <property type="entry name" value="GLYCOSYLTRANSFERASE 8 DOMAIN-CONTAINING PROTEIN"/>
    <property type="match status" value="1"/>
</dbReference>
<evidence type="ECO:0000256" key="5">
    <source>
        <dbReference type="RuleBase" id="RU362027"/>
    </source>
</evidence>
<keyword evidence="3" id="KW-0328">Glycosyltransferase</keyword>
<keyword evidence="7" id="KW-1185">Reference proteome</keyword>
<reference evidence="6 7" key="1">
    <citation type="submission" date="2024-01" db="EMBL/GenBank/DDBJ databases">
        <title>Genome assemblies of Stephania.</title>
        <authorList>
            <person name="Yang L."/>
        </authorList>
    </citation>
    <scope>NUCLEOTIDE SEQUENCE [LARGE SCALE GENOMIC DNA]</scope>
    <source>
        <strain evidence="6">JXDWG</strain>
        <tissue evidence="6">Leaf</tissue>
    </source>
</reference>
<dbReference type="InterPro" id="IPR029044">
    <property type="entry name" value="Nucleotide-diphossugar_trans"/>
</dbReference>